<evidence type="ECO:0000313" key="8">
    <source>
        <dbReference type="Proteomes" id="UP000054695"/>
    </source>
</evidence>
<name>A0A0W0RXA8_LEGBO</name>
<feature type="signal peptide" evidence="5">
    <location>
        <begin position="1"/>
        <end position="21"/>
    </location>
</feature>
<dbReference type="PANTHER" id="PTHR30600">
    <property type="entry name" value="CYTOCHROME C PEROXIDASE-RELATED"/>
    <property type="match status" value="1"/>
</dbReference>
<organism evidence="7 8">
    <name type="scientific">Legionella bozemanae</name>
    <name type="common">Fluoribacter bozemanae</name>
    <dbReference type="NCBI Taxonomy" id="447"/>
    <lineage>
        <taxon>Bacteria</taxon>
        <taxon>Pseudomonadati</taxon>
        <taxon>Pseudomonadota</taxon>
        <taxon>Gammaproteobacteria</taxon>
        <taxon>Legionellales</taxon>
        <taxon>Legionellaceae</taxon>
        <taxon>Legionella</taxon>
    </lineage>
</organism>
<dbReference type="SUPFAM" id="SSF46626">
    <property type="entry name" value="Cytochrome c"/>
    <property type="match status" value="1"/>
</dbReference>
<dbReference type="STRING" id="447.Lboz_0821"/>
<dbReference type="Gene3D" id="1.10.760.10">
    <property type="entry name" value="Cytochrome c-like domain"/>
    <property type="match status" value="1"/>
</dbReference>
<dbReference type="InterPro" id="IPR036909">
    <property type="entry name" value="Cyt_c-like_dom_sf"/>
</dbReference>
<evidence type="ECO:0000256" key="5">
    <source>
        <dbReference type="SAM" id="SignalP"/>
    </source>
</evidence>
<keyword evidence="3 4" id="KW-0408">Iron</keyword>
<dbReference type="PROSITE" id="PS51007">
    <property type="entry name" value="CYTC"/>
    <property type="match status" value="1"/>
</dbReference>
<sequence length="474" mass="53429">MLKKSLGVMVLISGICSFAFADTVLPQTNPSNTSSSSASVPSSYLPVVIHETFASILQRMSSEKQAINERQQELLKQRYDLSNKPSQTAKMSNGKPVQEGVRVKLPEGVTWDQLAKMSPEEIKNKGLFPQGFLPLPHPNHPEGGMLFPKFSINEIKKQEDRDLTRFDLDFDIPDHFLPPHPAPIFLTTRPDLGDVSQGKLVTIENYYELFNGLLNPKQLEGLRLLVTPFPQQQFNQTEDRRTVRPSRGVACFDCHANGHTNKATHLVGDIRPQEFRHRINTPTLRGVNIQRLFGSQRALKTIEDFTEFEQRAAYFDGDPVIATKKGVNILERGSQVHFMAEFQEILDFPPAPKLTWEGKLDPAKASPAELRGQELFFGKAKCATCHAPPYYTDNTMHNLQTERFYQPQMINGMKAVGDGPIKTFPLRGIKDSPPYLHDGRLLTLADTVEFFNLVLQLQLTQEEKADLTAFMEAL</sequence>
<keyword evidence="8" id="KW-1185">Reference proteome</keyword>
<evidence type="ECO:0000256" key="2">
    <source>
        <dbReference type="ARBA" id="ARBA00022723"/>
    </source>
</evidence>
<reference evidence="7 8" key="1">
    <citation type="submission" date="2015-11" db="EMBL/GenBank/DDBJ databases">
        <title>Genomic analysis of 38 Legionella species identifies large and diverse effector repertoires.</title>
        <authorList>
            <person name="Burstein D."/>
            <person name="Amaro F."/>
            <person name="Zusman T."/>
            <person name="Lifshitz Z."/>
            <person name="Cohen O."/>
            <person name="Gilbert J.A."/>
            <person name="Pupko T."/>
            <person name="Shuman H.A."/>
            <person name="Segal G."/>
        </authorList>
    </citation>
    <scope>NUCLEOTIDE SEQUENCE [LARGE SCALE GENOMIC DNA]</scope>
    <source>
        <strain evidence="7 8">WIGA</strain>
    </source>
</reference>
<dbReference type="OrthoDB" id="9805202at2"/>
<protein>
    <submittedName>
        <fullName evidence="7">Cytochrome c Hsc</fullName>
    </submittedName>
</protein>
<dbReference type="GO" id="GO:0046872">
    <property type="term" value="F:metal ion binding"/>
    <property type="evidence" value="ECO:0007669"/>
    <property type="project" value="UniProtKB-KW"/>
</dbReference>
<proteinExistence type="predicted"/>
<feature type="chain" id="PRO_5006911368" evidence="5">
    <location>
        <begin position="22"/>
        <end position="474"/>
    </location>
</feature>
<dbReference type="InterPro" id="IPR009056">
    <property type="entry name" value="Cyt_c-like_dom"/>
</dbReference>
<comment type="caution">
    <text evidence="7">The sequence shown here is derived from an EMBL/GenBank/DDBJ whole genome shotgun (WGS) entry which is preliminary data.</text>
</comment>
<accession>A0A0W0RXA8</accession>
<dbReference type="RefSeq" id="WP_058458514.1">
    <property type="nucleotide sequence ID" value="NZ_CAAAIY010000016.1"/>
</dbReference>
<feature type="domain" description="Cytochrome c" evidence="6">
    <location>
        <begin position="367"/>
        <end position="474"/>
    </location>
</feature>
<dbReference type="PATRIC" id="fig|447.4.peg.888"/>
<dbReference type="EMBL" id="LNXU01000009">
    <property type="protein sequence ID" value="KTC75565.1"/>
    <property type="molecule type" value="Genomic_DNA"/>
</dbReference>
<dbReference type="InterPro" id="IPR051395">
    <property type="entry name" value="Cytochrome_c_Peroxidase/MauG"/>
</dbReference>
<dbReference type="GO" id="GO:0009055">
    <property type="term" value="F:electron transfer activity"/>
    <property type="evidence" value="ECO:0007669"/>
    <property type="project" value="InterPro"/>
</dbReference>
<keyword evidence="5" id="KW-0732">Signal</keyword>
<gene>
    <name evidence="7" type="primary">hsc</name>
    <name evidence="7" type="ORF">Lboz_0821</name>
</gene>
<evidence type="ECO:0000259" key="6">
    <source>
        <dbReference type="PROSITE" id="PS51007"/>
    </source>
</evidence>
<dbReference type="GO" id="GO:0020037">
    <property type="term" value="F:heme binding"/>
    <property type="evidence" value="ECO:0007669"/>
    <property type="project" value="InterPro"/>
</dbReference>
<evidence type="ECO:0000256" key="4">
    <source>
        <dbReference type="PROSITE-ProRule" id="PRU00433"/>
    </source>
</evidence>
<dbReference type="Proteomes" id="UP000054695">
    <property type="component" value="Unassembled WGS sequence"/>
</dbReference>
<dbReference type="AlphaFoldDB" id="A0A0W0RXA8"/>
<keyword evidence="2 4" id="KW-0479">Metal-binding</keyword>
<evidence type="ECO:0000256" key="1">
    <source>
        <dbReference type="ARBA" id="ARBA00022617"/>
    </source>
</evidence>
<evidence type="ECO:0000256" key="3">
    <source>
        <dbReference type="ARBA" id="ARBA00023004"/>
    </source>
</evidence>
<keyword evidence="1 4" id="KW-0349">Heme</keyword>
<dbReference type="GO" id="GO:0004130">
    <property type="term" value="F:cytochrome-c peroxidase activity"/>
    <property type="evidence" value="ECO:0007669"/>
    <property type="project" value="TreeGrafter"/>
</dbReference>
<dbReference type="PANTHER" id="PTHR30600:SF13">
    <property type="entry name" value="METHYLAMINE UTILIZATION PROTEIN"/>
    <property type="match status" value="1"/>
</dbReference>
<evidence type="ECO:0000313" key="7">
    <source>
        <dbReference type="EMBL" id="KTC75565.1"/>
    </source>
</evidence>